<dbReference type="RefSeq" id="WP_180697383.1">
    <property type="nucleotide sequence ID" value="NZ_JACCPJ010000015.1"/>
</dbReference>
<dbReference type="AlphaFoldDB" id="A0A7Z0UHY9"/>
<sequence length="100" mass="10669">MKAFISSTSLDLGEYRDGAREVCSRLAVVPIGMESFESMGLGATAGSQAKVKEANVYVGIIANRYGYIEAGHDKSVTELEFDYAGQHGLDRLCFVADAAA</sequence>
<organism evidence="2 3">
    <name type="scientific">Rhizobium changzhiense</name>
    <dbReference type="NCBI Taxonomy" id="2692317"/>
    <lineage>
        <taxon>Bacteria</taxon>
        <taxon>Pseudomonadati</taxon>
        <taxon>Pseudomonadota</taxon>
        <taxon>Alphaproteobacteria</taxon>
        <taxon>Hyphomicrobiales</taxon>
        <taxon>Rhizobiaceae</taxon>
        <taxon>Rhizobium/Agrobacterium group</taxon>
        <taxon>Rhizobium</taxon>
    </lineage>
</organism>
<dbReference type="Pfam" id="PF13271">
    <property type="entry name" value="DUF4062"/>
    <property type="match status" value="1"/>
</dbReference>
<proteinExistence type="predicted"/>
<evidence type="ECO:0000259" key="1">
    <source>
        <dbReference type="Pfam" id="PF13271"/>
    </source>
</evidence>
<comment type="caution">
    <text evidence="2">The sequence shown here is derived from an EMBL/GenBank/DDBJ whole genome shotgun (WGS) entry which is preliminary data.</text>
</comment>
<dbReference type="Proteomes" id="UP000532162">
    <property type="component" value="Unassembled WGS sequence"/>
</dbReference>
<evidence type="ECO:0000313" key="2">
    <source>
        <dbReference type="EMBL" id="NZD66181.1"/>
    </source>
</evidence>
<dbReference type="InterPro" id="IPR025139">
    <property type="entry name" value="DUF4062"/>
</dbReference>
<reference evidence="2 3" key="1">
    <citation type="submission" date="2020-07" db="EMBL/GenBank/DDBJ databases">
        <authorList>
            <person name="Sun Q."/>
        </authorList>
    </citation>
    <scope>NUCLEOTIDE SEQUENCE [LARGE SCALE GENOMIC DNA]</scope>
    <source>
        <strain evidence="2 3">WYCCWR 11290</strain>
    </source>
</reference>
<name>A0A7Z0UHY9_9HYPH</name>
<accession>A0A7Z0UHY9</accession>
<gene>
    <name evidence="2" type="ORF">HX900_34590</name>
</gene>
<dbReference type="EMBL" id="JACCPJ010000015">
    <property type="protein sequence ID" value="NZD66181.1"/>
    <property type="molecule type" value="Genomic_DNA"/>
</dbReference>
<protein>
    <submittedName>
        <fullName evidence="2">DUF4062 domain-containing protein</fullName>
    </submittedName>
</protein>
<evidence type="ECO:0000313" key="3">
    <source>
        <dbReference type="Proteomes" id="UP000532162"/>
    </source>
</evidence>
<feature type="domain" description="DUF4062" evidence="1">
    <location>
        <begin position="2"/>
        <end position="84"/>
    </location>
</feature>